<dbReference type="FunFam" id="3.30.300.30:FF:000015">
    <property type="entry name" value="Nonribosomal peptide synthase SidD"/>
    <property type="match status" value="1"/>
</dbReference>
<organism evidence="6 7">
    <name type="scientific">Rhizomicrobium palustre</name>
    <dbReference type="NCBI Taxonomy" id="189966"/>
    <lineage>
        <taxon>Bacteria</taxon>
        <taxon>Pseudomonadati</taxon>
        <taxon>Pseudomonadota</taxon>
        <taxon>Alphaproteobacteria</taxon>
        <taxon>Micropepsales</taxon>
        <taxon>Micropepsaceae</taxon>
        <taxon>Rhizomicrobium</taxon>
    </lineage>
</organism>
<dbReference type="SUPFAM" id="SSF47336">
    <property type="entry name" value="ACP-like"/>
    <property type="match status" value="4"/>
</dbReference>
<dbReference type="InterPro" id="IPR010071">
    <property type="entry name" value="AA_adenyl_dom"/>
</dbReference>
<feature type="domain" description="Carrier" evidence="5">
    <location>
        <begin position="3660"/>
        <end position="3736"/>
    </location>
</feature>
<dbReference type="GO" id="GO:0031177">
    <property type="term" value="F:phosphopantetheine binding"/>
    <property type="evidence" value="ECO:0007669"/>
    <property type="project" value="InterPro"/>
</dbReference>
<dbReference type="SUPFAM" id="SSF56801">
    <property type="entry name" value="Acetyl-CoA synthetase-like"/>
    <property type="match status" value="4"/>
</dbReference>
<dbReference type="RefSeq" id="WP_167080470.1">
    <property type="nucleotide sequence ID" value="NZ_BAAADC010000001.1"/>
</dbReference>
<dbReference type="NCBIfam" id="NF003417">
    <property type="entry name" value="PRK04813.1"/>
    <property type="match status" value="4"/>
</dbReference>
<dbReference type="InterPro" id="IPR045851">
    <property type="entry name" value="AMP-bd_C_sf"/>
</dbReference>
<keyword evidence="4" id="KW-0436">Ligase</keyword>
<dbReference type="GO" id="GO:0005737">
    <property type="term" value="C:cytoplasm"/>
    <property type="evidence" value="ECO:0007669"/>
    <property type="project" value="TreeGrafter"/>
</dbReference>
<dbReference type="InterPro" id="IPR006162">
    <property type="entry name" value="Ppantetheine_attach_site"/>
</dbReference>
<keyword evidence="3" id="KW-0597">Phosphoprotein</keyword>
<dbReference type="PANTHER" id="PTHR45527:SF1">
    <property type="entry name" value="FATTY ACID SYNTHASE"/>
    <property type="match status" value="1"/>
</dbReference>
<comment type="caution">
    <text evidence="6">The sequence shown here is derived from an EMBL/GenBank/DDBJ whole genome shotgun (WGS) entry which is preliminary data.</text>
</comment>
<keyword evidence="7" id="KW-1185">Reference proteome</keyword>
<dbReference type="EMBL" id="JAASRM010000001">
    <property type="protein sequence ID" value="NIK87139.1"/>
    <property type="molecule type" value="Genomic_DNA"/>
</dbReference>
<dbReference type="PROSITE" id="PS00455">
    <property type="entry name" value="AMP_BINDING"/>
    <property type="match status" value="4"/>
</dbReference>
<dbReference type="InterPro" id="IPR023213">
    <property type="entry name" value="CAT-like_dom_sf"/>
</dbReference>
<dbReference type="InterPro" id="IPR036291">
    <property type="entry name" value="NAD(P)-bd_dom_sf"/>
</dbReference>
<dbReference type="Gene3D" id="3.40.50.720">
    <property type="entry name" value="NAD(P)-binding Rossmann-like Domain"/>
    <property type="match status" value="1"/>
</dbReference>
<dbReference type="Pfam" id="PF13193">
    <property type="entry name" value="AMP-binding_C"/>
    <property type="match status" value="3"/>
</dbReference>
<evidence type="ECO:0000259" key="5">
    <source>
        <dbReference type="PROSITE" id="PS50075"/>
    </source>
</evidence>
<keyword evidence="2" id="KW-0596">Phosphopantetheine</keyword>
<dbReference type="Pfam" id="PF07993">
    <property type="entry name" value="NAD_binding_4"/>
    <property type="match status" value="1"/>
</dbReference>
<dbReference type="Gene3D" id="3.30.559.10">
    <property type="entry name" value="Chloramphenicol acetyltransferase-like domain"/>
    <property type="match status" value="3"/>
</dbReference>
<feature type="domain" description="Carrier" evidence="5">
    <location>
        <begin position="1577"/>
        <end position="1651"/>
    </location>
</feature>
<evidence type="ECO:0000256" key="4">
    <source>
        <dbReference type="ARBA" id="ARBA00022598"/>
    </source>
</evidence>
<dbReference type="PANTHER" id="PTHR45527">
    <property type="entry name" value="NONRIBOSOMAL PEPTIDE SYNTHETASE"/>
    <property type="match status" value="1"/>
</dbReference>
<dbReference type="Pfam" id="PF00550">
    <property type="entry name" value="PP-binding"/>
    <property type="match status" value="4"/>
</dbReference>
<dbReference type="InterPro" id="IPR013120">
    <property type="entry name" value="FAR_NAD-bd"/>
</dbReference>
<dbReference type="InterPro" id="IPR020845">
    <property type="entry name" value="AMP-binding_CS"/>
</dbReference>
<dbReference type="InterPro" id="IPR036736">
    <property type="entry name" value="ACP-like_sf"/>
</dbReference>
<dbReference type="PROSITE" id="PS50075">
    <property type="entry name" value="CARRIER"/>
    <property type="match status" value="4"/>
</dbReference>
<dbReference type="Proteomes" id="UP000570514">
    <property type="component" value="Unassembled WGS sequence"/>
</dbReference>
<evidence type="ECO:0000256" key="2">
    <source>
        <dbReference type="ARBA" id="ARBA00022450"/>
    </source>
</evidence>
<evidence type="ECO:0000256" key="1">
    <source>
        <dbReference type="ARBA" id="ARBA00001957"/>
    </source>
</evidence>
<dbReference type="PROSITE" id="PS00012">
    <property type="entry name" value="PHOSPHOPANTETHEINE"/>
    <property type="match status" value="3"/>
</dbReference>
<dbReference type="Gene3D" id="3.40.50.12780">
    <property type="entry name" value="N-terminal domain of ligase-like"/>
    <property type="match status" value="4"/>
</dbReference>
<dbReference type="Gene3D" id="3.30.559.30">
    <property type="entry name" value="Nonribosomal peptide synthetase, condensation domain"/>
    <property type="match status" value="3"/>
</dbReference>
<dbReference type="SUPFAM" id="SSF52777">
    <property type="entry name" value="CoA-dependent acyltransferases"/>
    <property type="match status" value="6"/>
</dbReference>
<dbReference type="GO" id="GO:0043041">
    <property type="term" value="P:amino acid activation for nonribosomal peptide biosynthetic process"/>
    <property type="evidence" value="ECO:0007669"/>
    <property type="project" value="TreeGrafter"/>
</dbReference>
<dbReference type="InterPro" id="IPR000873">
    <property type="entry name" value="AMP-dep_synth/lig_dom"/>
</dbReference>
<dbReference type="InterPro" id="IPR025110">
    <property type="entry name" value="AMP-bd_C"/>
</dbReference>
<reference evidence="6 7" key="1">
    <citation type="submission" date="2020-03" db="EMBL/GenBank/DDBJ databases">
        <title>Genomic Encyclopedia of Type Strains, Phase IV (KMG-IV): sequencing the most valuable type-strain genomes for metagenomic binning, comparative biology and taxonomic classification.</title>
        <authorList>
            <person name="Goeker M."/>
        </authorList>
    </citation>
    <scope>NUCLEOTIDE SEQUENCE [LARGE SCALE GENOMIC DNA]</scope>
    <source>
        <strain evidence="6 7">DSM 19867</strain>
    </source>
</reference>
<feature type="domain" description="Carrier" evidence="5">
    <location>
        <begin position="530"/>
        <end position="604"/>
    </location>
</feature>
<evidence type="ECO:0000256" key="3">
    <source>
        <dbReference type="ARBA" id="ARBA00022553"/>
    </source>
</evidence>
<proteinExistence type="predicted"/>
<feature type="domain" description="Carrier" evidence="5">
    <location>
        <begin position="2613"/>
        <end position="2688"/>
    </location>
</feature>
<gene>
    <name evidence="6" type="ORF">FHS83_000457</name>
</gene>
<dbReference type="InterPro" id="IPR001242">
    <property type="entry name" value="Condensation_dom"/>
</dbReference>
<comment type="cofactor">
    <cofactor evidence="1">
        <name>pantetheine 4'-phosphate</name>
        <dbReference type="ChEBI" id="CHEBI:47942"/>
    </cofactor>
</comment>
<dbReference type="SUPFAM" id="SSF51735">
    <property type="entry name" value="NAD(P)-binding Rossmann-fold domains"/>
    <property type="match status" value="1"/>
</dbReference>
<dbReference type="Gene3D" id="1.10.1200.10">
    <property type="entry name" value="ACP-like"/>
    <property type="match status" value="4"/>
</dbReference>
<dbReference type="SMART" id="SM00823">
    <property type="entry name" value="PKS_PP"/>
    <property type="match status" value="4"/>
</dbReference>
<dbReference type="Pfam" id="PF00501">
    <property type="entry name" value="AMP-binding"/>
    <property type="match status" value="4"/>
</dbReference>
<dbReference type="CDD" id="cd05930">
    <property type="entry name" value="A_NRPS"/>
    <property type="match status" value="4"/>
</dbReference>
<accession>A0A846MV85</accession>
<dbReference type="GO" id="GO:0044550">
    <property type="term" value="P:secondary metabolite biosynthetic process"/>
    <property type="evidence" value="ECO:0007669"/>
    <property type="project" value="TreeGrafter"/>
</dbReference>
<dbReference type="Gene3D" id="3.30.300.30">
    <property type="match status" value="4"/>
</dbReference>
<dbReference type="InterPro" id="IPR042099">
    <property type="entry name" value="ANL_N_sf"/>
</dbReference>
<protein>
    <submittedName>
        <fullName evidence="6">Amino acid adenylation domain-containing protein/thioester reductase-like protein</fullName>
    </submittedName>
</protein>
<evidence type="ECO:0000313" key="6">
    <source>
        <dbReference type="EMBL" id="NIK87139.1"/>
    </source>
</evidence>
<dbReference type="GO" id="GO:0016874">
    <property type="term" value="F:ligase activity"/>
    <property type="evidence" value="ECO:0007669"/>
    <property type="project" value="UniProtKB-KW"/>
</dbReference>
<dbReference type="Pfam" id="PF00668">
    <property type="entry name" value="Condensation"/>
    <property type="match status" value="3"/>
</dbReference>
<evidence type="ECO:0000313" key="7">
    <source>
        <dbReference type="Proteomes" id="UP000570514"/>
    </source>
</evidence>
<dbReference type="InterPro" id="IPR009081">
    <property type="entry name" value="PP-bd_ACP"/>
</dbReference>
<dbReference type="InterPro" id="IPR020806">
    <property type="entry name" value="PKS_PP-bd"/>
</dbReference>
<sequence length="4162" mass="454930">MVATPPPPNIVCETDYGPHRYWPPKRFHESFEAIADRNPRATALISDTSVLTYWEIEVWANALARALIKNGVTREQPVGVFTERSGMLAVSLLAIFKAGGVYVPMGADLPADRLVSMIQQSKMHCLIALEGLEPPADVLHGLRKNITSGECAPILRPEEIGPDLIARNGARLKTLGKPSDLAAILFTSGSTGRPKGVQIQHDAVLNMALGHIEAQEITAQDRVLLATAPGFILGFRELCVPLLAGAALVPASRALLDQPLKLLDLMSRHHVSVAFFTPSYLRLFNGVVPDGLRCLITAGEHPNPEDAKTYAKSVEVWNVHGATEMCGTICMMRVAPDDEGPIPSGRPFFNTSVHVLDEEGQPVRAGERGEIYVTGKGIARGYLDQPDLTAASFVHTRHGLLYRTRDLGRWTPNGYLLTLGRINDMVKISGQAVSLGEIEQALLRYPGVKHAFVVQHHGRLIAFVDGAPLPSRIEDWHAFLCKTLPSYMLPADVEILAEMPINAAGKSDRQALLAMAEALQANSNDTRGLLPQGKVEKDIAGVWEEVLDTSPIFREDNYFALGGTSLLAISISQKLQALGMTVAARAILTAPTIAALAEKIVKVPTGATSRSEQQHGIATKGQEDFWVATSLGLATADAQITRILSINGRIPAPEQWQAAWSSLIARHAALRTAFLAGADDAVLWRTLKPEGLTPGTGFYIDTCTSKYEAQRLIVARVAAPLSLTEPPLARAGVVRLGGGEMLFWFTLHHAVADGVSARILQEEMHGILLDHLLPESLCGPAIASDAEQNYLTSLQAQRDRHYWRDLLDRFARDTNNSVFSEFPTDHSRPPYPSGKSSLRLTEQIDAQTVAALIRLAQAQKVSLHTLLLSLLAVEARRRSGRSTILIGTSVSVRPAWAEAAVGYFVNLPPLILPSGDAQSLVADLRTTQTAFTEALEHAAYPSGEIYREFRQCHPQARAQARTSLFDISLTANPSRNCGDAESDFSLSPCILPGEFTAPAAGIDLAFSHEPLKDGGLELALVWNPDVYRQDTAEAWLRSFAAWARWLAEDSVRIEAPAPALLPDEIATLSQWENGPSVVRPAKRLHELIEEVAEAYPDRLAVVSDGGGQSFSALDKEANRIAQHLLSHGVSSGDVVGVLTECSITLPAAILGVWKAGAIYLPLSVELPPERLAFIIKDAGAKIVLALDGLALPATLSQIEIIRPDKSPQISTEHSKPRGSPQDPAFIIYTSGTTGEPKGVVLPHAGVVNVAYATAEATGLTEEDRIAFVATPGFDASIWEFATGLVNGMAIVPVSRALRDDPWELKRTYTARGVTIAFHTPSYLRISRTIPFVGMRVLLCGGEAPSHQDARDHHYLEFWNPYGPTETTIIVSLGKVAKDPMDAPPLTAGRPIPNTRISIRREGGTPVPPGMIGEVWLSGVGLAPGYLNKPELTAKHFVETAEGRFYRTGDWGRWTKDGQLELHGRIDTQVKLHGQRIELGEIERVLQCHPAIADAEVLMMPAVNDTKILHGFVRLHPGAAMPEESAWRAHLSTHLPQYMIPASITPVASFPLMMNGKRDQSALLAMLKAPKTQDGKAPPREGLEQRIATIWYELLGETVAREDNFFALGGNSLLAVTLAHRISQDLQCPIAPRDLFAAPSLAGFSKRVADSMRCEIAREGAVSHRSDLASEGQREFWVAEATGLDTRAFTMPLIRIVDTYPLESWRAAWAALVTRHESLRTTFALDADGTLRRAIAPLEADAAAFESCNQPDRSSAIAYIRQRQEAPFTMATAPLWRIGLVAVGENGEQLFWLALHHSVGDGQSLGVLMQELEMLLHGNALPEMTGDFSRTAAREQAYFAGPEYEEDARYWEDLLTATPKTAFDEAPLDSARSATAHAGMHRFETTIDATTAHALKALARANNTSLHAVMLSLLAVEACRRVGHSDIIIGTTVSTRETAQEARVVGYYVNMLPVPIHLKRGASFTDVLGETGARLAKTLAHARYPFARIYQNHRNQHEHARHPTRYPLFDIAVTENPTTNVRYMRHRGAEYEYWETSPGEDMVLSHEMTPDGQCLLQWHVNAAVYNRDTAEYWLKALTGWAQWLAEDSDRALVPLPKLLPPEIDQLQRWEYGALAERPALRFHEVFEQRLAERGAHPAVLTQTSIRSYAELEHDANILAQALICAGVVRGCTVGVLTGRSAALPAALLGIWKAGAIYLPLSADLPPERLAFMAEDGGLSALIALDGLVVPPELSAVTPHILRPEMLELGGIEDRPLVAGSPDDIAYILYTSGSTGRPKGARITHRAYVNLVLSAGEIYGLTPDDRSLMFASPSFDVSLSDIGLPLAFGSTLCPLPYEVLSSPTAFQDFLRTLKITLADVTPSYLRLFEGADLPSLRILVTGGEAPAKADIQTYASRLRYYNAYGPTENTISSTMALLSADTPFLSAGRPLPNTSIHICDAEGQSLPPGVIGEVWLGGRGLAQDYIGRPDLTATAFVMTREGRRYRSGDLGRWRANGELEIIGRADDQVKINGIRVELGEIEAALRAHPDVAQAVVLLEGSGIDHSLWAFILPRPNSEVPLEDAWRSYLATRIPAYMIPAAVIAIDAIPLTESGKVDKGSLKNLLRGRSCSPKETLQDELENNIAHIWKDLLGVQELQRDDNFFALGGHSLLAIALAHRLEKLLGHPVPARELFVEPTLQGFAARIRHCAAATINAAASARATEGQREFWVSEQAGLDTSGFVIPLSLIARNAESVSEAQWRNAWRRVVARHEALRTGFRSDENGILGRFIDESAPPDLEFCHYPDLAAAQNHCQARQSEPISMATLPLWRAGIVQIAEPRKTLFWMALHHAVGDGVSLGVLAEDLARILSGEALPPLRASLDLAAGREEAYLASTACQHDACYWAKMLADISAGPGDAFDEWPLDFPRPSGRTAQNIKGAHIFRASLDEATARGLRTFAHQHGASLHTLLLTILALEIFRRTARSEFLIGTAASTRETADEADLVGYFVNMLPLACRISRETTIEEALRNMQAALAEGLQHARYPFARIYQDLRRFQTTSPHPARFPVFDFAVAENPGNSDEKSEFHFEALRSDEPYRLRPNTPAQDMVLVHEGCADGGLILQWYANAALYEKETAAAWMEALVARSKLLASGNRSVQIPNLLPAEEALLKAWEYGPRIEPPTPSFPAYFEQWCAEHPHRPALVSDEQVRSYFNLNLRAEALAQHLIEHGCAPQEPIGVYTSRSTALPETVLAIWKAGGCYVPLANDLPDERLKFIIEDAGIKRLVLLDGCSLPAALAETGCVMTRPEALPLERGDQTPHRACSGPAYIIYTSGSTGVPKGVVLSHEGLNNLGVSLSRALEITAEDRVLLMASPAFDAWISDLAMAWAAGAAVVPITRGEMNDIAGMRAKLARLGVTVATMPPSYLRLFAQADFPTLRILMTVGEPPITADALHYATRLRYINGYGPTENTAAATVGAIIPGAPRLTAGKPLANITVHIRDKQGAPVPPGSVGAIWLGGRGLATGYLNRPDLTAKSFIETSSGRLYDTGDLGRWTPHGDLQILGRSDAQVKLRGQRIELGEIEHLLSAHPLVHQCVVLVGPNPDGSQTLWGFVHLEPGADEPSQEAWHAYLSAKLPSYMLPTAVIRVAEIPLTHGGKIDKGALITLTHNGGLALDGRSRTPPSTEIEQRIAQTWAEHLERSFVAREDNFFDLGGDSLRAIAAVNHLRRTFRCAITDLYEHPRLADFAAICQYHPEHLHTLIRSAKMHWQAYQETRAAYEAERAEALAPQWRAYAVRNAAYRNIAVEERRDYANTLLTGATGYLGSYTLRELLSNPQRRVTALVRAADDTAARQRLGEVLQHYFGESQRKALLETERLTVLASDLRCDRLGLTSKAYDKIAREIQAVYHCAANVKHFGHYRDFEADNVAATARLIKLAAHRGADFHFASTISAAGKAPEDEFLLFTEYDAVPDIADENYYVRSKQDAERLLVAARQYLPNASIHRVGNLVYAADGNALQRDIKENAYFRQLAAFLKLGVVPNDSHTWLCHVDVVARGLVRLAESRALTNETHHLESSRKRTLARFIAEAAPIRVTGFDSFLDRLEAALDEPDTDAALTETLENMGIYRGIAPQPRSRRLEITSARTQMLLIHLGLAWPNTPGEGRKATLAQATQLFAPTKLAAP</sequence>
<dbReference type="NCBIfam" id="TIGR01733">
    <property type="entry name" value="AA-adenyl-dom"/>
    <property type="match status" value="3"/>
</dbReference>
<name>A0A846MV85_9PROT</name>